<name>D8SWS5_SELML</name>
<protein>
    <submittedName>
        <fullName evidence="2">Uncharacterized protein</fullName>
    </submittedName>
</protein>
<gene>
    <name evidence="2" type="ORF">SELMODRAFT_426567</name>
</gene>
<dbReference type="OrthoDB" id="5577658at2759"/>
<feature type="region of interest" description="Disordered" evidence="1">
    <location>
        <begin position="1"/>
        <end position="57"/>
    </location>
</feature>
<dbReference type="Proteomes" id="UP000001514">
    <property type="component" value="Unassembled WGS sequence"/>
</dbReference>
<evidence type="ECO:0000256" key="1">
    <source>
        <dbReference type="SAM" id="MobiDB-lite"/>
    </source>
</evidence>
<dbReference type="EMBL" id="GL377649">
    <property type="protein sequence ID" value="EFJ11075.1"/>
    <property type="molecule type" value="Genomic_DNA"/>
</dbReference>
<accession>D8SWS5</accession>
<evidence type="ECO:0000313" key="3">
    <source>
        <dbReference type="Proteomes" id="UP000001514"/>
    </source>
</evidence>
<reference evidence="2 3" key="1">
    <citation type="journal article" date="2011" name="Science">
        <title>The Selaginella genome identifies genetic changes associated with the evolution of vascular plants.</title>
        <authorList>
            <person name="Banks J.A."/>
            <person name="Nishiyama T."/>
            <person name="Hasebe M."/>
            <person name="Bowman J.L."/>
            <person name="Gribskov M."/>
            <person name="dePamphilis C."/>
            <person name="Albert V.A."/>
            <person name="Aono N."/>
            <person name="Aoyama T."/>
            <person name="Ambrose B.A."/>
            <person name="Ashton N.W."/>
            <person name="Axtell M.J."/>
            <person name="Barker E."/>
            <person name="Barker M.S."/>
            <person name="Bennetzen J.L."/>
            <person name="Bonawitz N.D."/>
            <person name="Chapple C."/>
            <person name="Cheng C."/>
            <person name="Correa L.G."/>
            <person name="Dacre M."/>
            <person name="DeBarry J."/>
            <person name="Dreyer I."/>
            <person name="Elias M."/>
            <person name="Engstrom E.M."/>
            <person name="Estelle M."/>
            <person name="Feng L."/>
            <person name="Finet C."/>
            <person name="Floyd S.K."/>
            <person name="Frommer W.B."/>
            <person name="Fujita T."/>
            <person name="Gramzow L."/>
            <person name="Gutensohn M."/>
            <person name="Harholt J."/>
            <person name="Hattori M."/>
            <person name="Heyl A."/>
            <person name="Hirai T."/>
            <person name="Hiwatashi Y."/>
            <person name="Ishikawa M."/>
            <person name="Iwata M."/>
            <person name="Karol K.G."/>
            <person name="Koehler B."/>
            <person name="Kolukisaoglu U."/>
            <person name="Kubo M."/>
            <person name="Kurata T."/>
            <person name="Lalonde S."/>
            <person name="Li K."/>
            <person name="Li Y."/>
            <person name="Litt A."/>
            <person name="Lyons E."/>
            <person name="Manning G."/>
            <person name="Maruyama T."/>
            <person name="Michael T.P."/>
            <person name="Mikami K."/>
            <person name="Miyazaki S."/>
            <person name="Morinaga S."/>
            <person name="Murata T."/>
            <person name="Mueller-Roeber B."/>
            <person name="Nelson D.R."/>
            <person name="Obara M."/>
            <person name="Oguri Y."/>
            <person name="Olmstead R.G."/>
            <person name="Onodera N."/>
            <person name="Petersen B.L."/>
            <person name="Pils B."/>
            <person name="Prigge M."/>
            <person name="Rensing S.A."/>
            <person name="Riano-Pachon D.M."/>
            <person name="Roberts A.W."/>
            <person name="Sato Y."/>
            <person name="Scheller H.V."/>
            <person name="Schulz B."/>
            <person name="Schulz C."/>
            <person name="Shakirov E.V."/>
            <person name="Shibagaki N."/>
            <person name="Shinohara N."/>
            <person name="Shippen D.E."/>
            <person name="Soerensen I."/>
            <person name="Sotooka R."/>
            <person name="Sugimoto N."/>
            <person name="Sugita M."/>
            <person name="Sumikawa N."/>
            <person name="Tanurdzic M."/>
            <person name="Theissen G."/>
            <person name="Ulvskov P."/>
            <person name="Wakazuki S."/>
            <person name="Weng J.K."/>
            <person name="Willats W.W."/>
            <person name="Wipf D."/>
            <person name="Wolf P.G."/>
            <person name="Yang L."/>
            <person name="Zimmer A.D."/>
            <person name="Zhu Q."/>
            <person name="Mitros T."/>
            <person name="Hellsten U."/>
            <person name="Loque D."/>
            <person name="Otillar R."/>
            <person name="Salamov A."/>
            <person name="Schmutz J."/>
            <person name="Shapiro H."/>
            <person name="Lindquist E."/>
            <person name="Lucas S."/>
            <person name="Rokhsar D."/>
            <person name="Grigoriev I.V."/>
        </authorList>
    </citation>
    <scope>NUCLEOTIDE SEQUENCE [LARGE SCALE GENOMIC DNA]</scope>
</reference>
<dbReference type="InParanoid" id="D8SWS5"/>
<dbReference type="KEGG" id="smo:SELMODRAFT_426567"/>
<keyword evidence="3" id="KW-1185">Reference proteome</keyword>
<dbReference type="Gramene" id="EFJ11075">
    <property type="protein sequence ID" value="EFJ11075"/>
    <property type="gene ID" value="SELMODRAFT_426567"/>
</dbReference>
<dbReference type="PANTHER" id="PTHR33266:SF1">
    <property type="entry name" value="F-BOX DOMAIN-CONTAINING PROTEIN"/>
    <property type="match status" value="1"/>
</dbReference>
<dbReference type="HOGENOM" id="CLU_009733_0_0_1"/>
<sequence length="899" mass="99750">MGPPRHGSGKASGLQLRRSRPPGDEQRLVPQEKAAASSGRRKRKAAEESAAAREKKRLQSIVIQMVHEKSPGKIMDLAKKMLEDPKPTPTPETSEETEDDPGIVERAFQGEYQTVGGVDNVDLLRQKIEETGTSWVAKNRIAPVVTLVQSSGWGKSRTICELASRGVFVVYCSFASATTTYPPRSAIADFFYTSAVRLLSSGSRLVSESRFMLFCMHYFSSCIDVAVDKQLAAEDFLQELMLGEEFWRLVQAKIESRQKQWERRYPALEKVLLEEPSRATNVWGAWEDRVHRRMRNTDKLKQLPDPPKGKLKVLFVMDEAGWFGRCDDHRAFAAFDPARRAARLFPGTGEVVALYTDTNDFAGSNVAPPCRPHSSDRVAAHGMAVSHPAYCFFPAHSPSDTGTGSLPLAKVENLGRLVAYGRPLWQALLKANGDPQEVLTLAVNKLLGGANSLSKFVDQGFMLEEAPLAILGCRVCLDINPQARVVAGLVARHLLSVVSISDDREHVWTDWAVEPVVAAAAAMALRAGRKRTGWQYCLEKLEDGLMRGWVDRGYRGELVARVLLLLAVDSLQKDAWRCFTFDELCRGLCGTSLSDLRRAELGVEDEEKGLKNVGDAKFLCLQFRKTDIPLKELTAENLLAFGKAGVGIICSGGIDIIIVGFFGGTFSLETMTAILVKVKRTKTLGDLDLAYAKCSPEFSGMVALLEVPYVSLLVNVADSSSDELGNSERQSVSFKTGKLVKAALMKKMPANVSMEVALQETHPNCEGVELWGKEKGMLSRSKRRSLRNVEAWKRYFTRVDDDLQHIVAIKGLQAFSSRDQVKPLVDMSLKSAPGMRRLEERSQKICAEMMFSLVGKSKLRKERKSLLCGCHSIYSSKFWNVAGFHRCKLFQKGARRSFI</sequence>
<organism evidence="3">
    <name type="scientific">Selaginella moellendorffii</name>
    <name type="common">Spikemoss</name>
    <dbReference type="NCBI Taxonomy" id="88036"/>
    <lineage>
        <taxon>Eukaryota</taxon>
        <taxon>Viridiplantae</taxon>
        <taxon>Streptophyta</taxon>
        <taxon>Embryophyta</taxon>
        <taxon>Tracheophyta</taxon>
        <taxon>Lycopodiopsida</taxon>
        <taxon>Selaginellales</taxon>
        <taxon>Selaginellaceae</taxon>
        <taxon>Selaginella</taxon>
    </lineage>
</organism>
<evidence type="ECO:0000313" key="2">
    <source>
        <dbReference type="EMBL" id="EFJ11075.1"/>
    </source>
</evidence>
<proteinExistence type="predicted"/>
<dbReference type="AlphaFoldDB" id="D8SWS5"/>
<dbReference type="PANTHER" id="PTHR33266">
    <property type="entry name" value="CHROMOSOME 15, WHOLE GENOME SHOTGUN SEQUENCE"/>
    <property type="match status" value="1"/>
</dbReference>